<dbReference type="CDD" id="cd12797">
    <property type="entry name" value="M23_peptidase"/>
    <property type="match status" value="1"/>
</dbReference>
<evidence type="ECO:0000256" key="7">
    <source>
        <dbReference type="SAM" id="SignalP"/>
    </source>
</evidence>
<name>B4RD55_PHEZH</name>
<evidence type="ECO:0000259" key="8">
    <source>
        <dbReference type="Pfam" id="PF01551"/>
    </source>
</evidence>
<dbReference type="Proteomes" id="UP000001868">
    <property type="component" value="Chromosome"/>
</dbReference>
<keyword evidence="3" id="KW-0479">Metal-binding</keyword>
<keyword evidence="7" id="KW-0732">Signal</keyword>
<dbReference type="HOGENOM" id="CLU_986426_0_0_5"/>
<dbReference type="InterPro" id="IPR011055">
    <property type="entry name" value="Dup_hybrid_motif"/>
</dbReference>
<evidence type="ECO:0000256" key="6">
    <source>
        <dbReference type="ARBA" id="ARBA00023049"/>
    </source>
</evidence>
<dbReference type="GO" id="GO:0006508">
    <property type="term" value="P:proteolysis"/>
    <property type="evidence" value="ECO:0007669"/>
    <property type="project" value="UniProtKB-KW"/>
</dbReference>
<dbReference type="GO" id="GO:0004222">
    <property type="term" value="F:metalloendopeptidase activity"/>
    <property type="evidence" value="ECO:0007669"/>
    <property type="project" value="TreeGrafter"/>
</dbReference>
<accession>B4RD55</accession>
<dbReference type="SUPFAM" id="SSF51261">
    <property type="entry name" value="Duplicated hybrid motif"/>
    <property type="match status" value="1"/>
</dbReference>
<comment type="cofactor">
    <cofactor evidence="1">
        <name>Zn(2+)</name>
        <dbReference type="ChEBI" id="CHEBI:29105"/>
    </cofactor>
</comment>
<dbReference type="STRING" id="450851.PHZ_c0245"/>
<evidence type="ECO:0000256" key="1">
    <source>
        <dbReference type="ARBA" id="ARBA00001947"/>
    </source>
</evidence>
<sequence>MRGRILIFGGLAAAALSAVAFAATTDQLTRLNLAETEISAEQARNRHRLARMLSVLEQLRRDPPPALLVSPDDAKDAVRAAILVKAVTPELQARARSYAKDAGEVMRQRRLAAVQSEALFERESLQAESLPEPQSKAGLALRGPVATLPPGVLKAPATLLSPTPGPIVRRFGEPLAGGGQANGVTLAAPRGARVAAPGDGVVQYVGPVKGWGVILILRLAGGYHLVLAGLERTSVEVGQSVAAGQPVGWAAEGRQSTSELYLEVREQGSPVDPGRWLNKRAG</sequence>
<dbReference type="GO" id="GO:0046872">
    <property type="term" value="F:metal ion binding"/>
    <property type="evidence" value="ECO:0007669"/>
    <property type="project" value="UniProtKB-KW"/>
</dbReference>
<keyword evidence="6" id="KW-0482">Metalloprotease</keyword>
<organism evidence="9 10">
    <name type="scientific">Phenylobacterium zucineum (strain HLK1)</name>
    <dbReference type="NCBI Taxonomy" id="450851"/>
    <lineage>
        <taxon>Bacteria</taxon>
        <taxon>Pseudomonadati</taxon>
        <taxon>Pseudomonadota</taxon>
        <taxon>Alphaproteobacteria</taxon>
        <taxon>Caulobacterales</taxon>
        <taxon>Caulobacteraceae</taxon>
        <taxon>Phenylobacterium</taxon>
    </lineage>
</organism>
<dbReference type="KEGG" id="pzu:PHZ_c0245"/>
<evidence type="ECO:0000256" key="3">
    <source>
        <dbReference type="ARBA" id="ARBA00022723"/>
    </source>
</evidence>
<evidence type="ECO:0000256" key="2">
    <source>
        <dbReference type="ARBA" id="ARBA00022670"/>
    </source>
</evidence>
<dbReference type="OrthoDB" id="9809144at2"/>
<dbReference type="eggNOG" id="COG4942">
    <property type="taxonomic scope" value="Bacteria"/>
</dbReference>
<protein>
    <submittedName>
        <fullName evidence="9">Peptidase, M23/M37 family</fullName>
    </submittedName>
</protein>
<proteinExistence type="predicted"/>
<keyword evidence="10" id="KW-1185">Reference proteome</keyword>
<dbReference type="RefSeq" id="WP_012520807.1">
    <property type="nucleotide sequence ID" value="NC_011144.1"/>
</dbReference>
<evidence type="ECO:0000313" key="9">
    <source>
        <dbReference type="EMBL" id="ACG76659.1"/>
    </source>
</evidence>
<dbReference type="AlphaFoldDB" id="B4RD55"/>
<evidence type="ECO:0000256" key="5">
    <source>
        <dbReference type="ARBA" id="ARBA00022833"/>
    </source>
</evidence>
<keyword evidence="2" id="KW-0645">Protease</keyword>
<dbReference type="InterPro" id="IPR016047">
    <property type="entry name" value="M23ase_b-sheet_dom"/>
</dbReference>
<keyword evidence="5" id="KW-0862">Zinc</keyword>
<feature type="signal peptide" evidence="7">
    <location>
        <begin position="1"/>
        <end position="22"/>
    </location>
</feature>
<feature type="chain" id="PRO_5002825346" evidence="7">
    <location>
        <begin position="23"/>
        <end position="282"/>
    </location>
</feature>
<evidence type="ECO:0000256" key="4">
    <source>
        <dbReference type="ARBA" id="ARBA00022801"/>
    </source>
</evidence>
<dbReference type="PANTHER" id="PTHR21666">
    <property type="entry name" value="PEPTIDASE-RELATED"/>
    <property type="match status" value="1"/>
</dbReference>
<dbReference type="PANTHER" id="PTHR21666:SF288">
    <property type="entry name" value="CELL DIVISION PROTEIN YTFB"/>
    <property type="match status" value="1"/>
</dbReference>
<feature type="domain" description="M23ase beta-sheet core" evidence="8">
    <location>
        <begin position="181"/>
        <end position="273"/>
    </location>
</feature>
<evidence type="ECO:0000313" key="10">
    <source>
        <dbReference type="Proteomes" id="UP000001868"/>
    </source>
</evidence>
<dbReference type="InterPro" id="IPR050570">
    <property type="entry name" value="Cell_wall_metabolism_enzyme"/>
</dbReference>
<reference evidence="9 10" key="1">
    <citation type="journal article" date="2008" name="BMC Genomics">
        <title>Complete genome of Phenylobacterium zucineum - a novel facultative intracellular bacterium isolated from human erythroleukemia cell line K562.</title>
        <authorList>
            <person name="Luo Y."/>
            <person name="Xu X."/>
            <person name="Ding Z."/>
            <person name="Liu Z."/>
            <person name="Zhang B."/>
            <person name="Yan Z."/>
            <person name="Sun J."/>
            <person name="Hu S."/>
            <person name="Hu X."/>
        </authorList>
    </citation>
    <scope>NUCLEOTIDE SEQUENCE [LARGE SCALE GENOMIC DNA]</scope>
    <source>
        <strain evidence="9 10">HLK1</strain>
    </source>
</reference>
<gene>
    <name evidence="9" type="ordered locus">PHZ_c0245</name>
</gene>
<keyword evidence="4" id="KW-0378">Hydrolase</keyword>
<dbReference type="Gene3D" id="2.70.70.10">
    <property type="entry name" value="Glucose Permease (Domain IIA)"/>
    <property type="match status" value="1"/>
</dbReference>
<dbReference type="EMBL" id="CP000747">
    <property type="protein sequence ID" value="ACG76659.1"/>
    <property type="molecule type" value="Genomic_DNA"/>
</dbReference>
<dbReference type="Pfam" id="PF01551">
    <property type="entry name" value="Peptidase_M23"/>
    <property type="match status" value="1"/>
</dbReference>